<dbReference type="EMBL" id="PVNK01000166">
    <property type="protein sequence ID" value="PRP95853.1"/>
    <property type="molecule type" value="Genomic_DNA"/>
</dbReference>
<keyword evidence="2" id="KW-1185">Reference proteome</keyword>
<dbReference type="Proteomes" id="UP000237968">
    <property type="component" value="Unassembled WGS sequence"/>
</dbReference>
<comment type="caution">
    <text evidence="1">The sequence shown here is derived from an EMBL/GenBank/DDBJ whole genome shotgun (WGS) entry which is preliminary data.</text>
</comment>
<name>A0A2S9XSL7_9BACT</name>
<reference evidence="1 2" key="1">
    <citation type="submission" date="2018-03" db="EMBL/GenBank/DDBJ databases">
        <title>Draft Genome Sequences of the Obligatory Marine Myxobacteria Enhygromyxa salina SWB005.</title>
        <authorList>
            <person name="Poehlein A."/>
            <person name="Moghaddam J.A."/>
            <person name="Harms H."/>
            <person name="Alanjari M."/>
            <person name="Koenig G.M."/>
            <person name="Daniel R."/>
            <person name="Schaeberle T.F."/>
        </authorList>
    </citation>
    <scope>NUCLEOTIDE SEQUENCE [LARGE SCALE GENOMIC DNA]</scope>
    <source>
        <strain evidence="1 2">SWB005</strain>
    </source>
</reference>
<organism evidence="1 2">
    <name type="scientific">Enhygromyxa salina</name>
    <dbReference type="NCBI Taxonomy" id="215803"/>
    <lineage>
        <taxon>Bacteria</taxon>
        <taxon>Pseudomonadati</taxon>
        <taxon>Myxococcota</taxon>
        <taxon>Polyangia</taxon>
        <taxon>Nannocystales</taxon>
        <taxon>Nannocystaceae</taxon>
        <taxon>Enhygromyxa</taxon>
    </lineage>
</organism>
<protein>
    <recommendedName>
        <fullName evidence="3">Peptidase M61 catalytic domain-containing protein</fullName>
    </recommendedName>
</protein>
<sequence length="462" mass="51223">MASVVACDHARVASDTPANRAPAEEQQGFAATLTREGDVWIVHYRFSEPQTALLFDTAHGDYRTSYWTPLDEGVQLENLDGLDGLFFEVPAQEVRLQIRRPSSRVAGTRPFLKFSDNSLAFYSGQLALLTVDSRVAAEALHGDLSLWHGQQPPVFVTFEANGPIVTDRRETPERVTVTAHLGAGPYIYDGPIPVIRTDASIMVVDPGLPEWLRVGVPKNLAAVDEALKGRWQTDIPDAVNLLAWEGPGEEWHNTGRAEGSQIAMSILGTRYLQPNQEVLADLIWFFAHERAHHFQLRPGVPIEEWPLEGAADMMATIVLADLSLIDQRGLQRRYARVQHQCAQELAQGPLDQLQGAHACGELLSLGTLNIIPNHDFFGFWRDLLAGAESQGARVDTSFYLYVLRKEGIDETILAAIQRFTSESHTDPDTATIELLQIFGLEPIYEREAGLQALDIVLPPEQP</sequence>
<evidence type="ECO:0000313" key="2">
    <source>
        <dbReference type="Proteomes" id="UP000237968"/>
    </source>
</evidence>
<proteinExistence type="predicted"/>
<gene>
    <name evidence="1" type="ORF">ENSA5_37220</name>
</gene>
<evidence type="ECO:0000313" key="1">
    <source>
        <dbReference type="EMBL" id="PRP95853.1"/>
    </source>
</evidence>
<dbReference type="AlphaFoldDB" id="A0A2S9XSL7"/>
<accession>A0A2S9XSL7</accession>
<evidence type="ECO:0008006" key="3">
    <source>
        <dbReference type="Google" id="ProtNLM"/>
    </source>
</evidence>